<dbReference type="WBParaSite" id="nRc.2.0.1.t07384-RA">
    <property type="protein sequence ID" value="nRc.2.0.1.t07384-RA"/>
    <property type="gene ID" value="nRc.2.0.1.g07384"/>
</dbReference>
<evidence type="ECO:0000313" key="2">
    <source>
        <dbReference type="WBParaSite" id="nRc.2.0.1.t07384-RA"/>
    </source>
</evidence>
<name>A0A915I109_ROMCU</name>
<reference evidence="2" key="1">
    <citation type="submission" date="2022-11" db="UniProtKB">
        <authorList>
            <consortium name="WormBaseParasite"/>
        </authorList>
    </citation>
    <scope>IDENTIFICATION</scope>
</reference>
<organism evidence="1 2">
    <name type="scientific">Romanomermis culicivorax</name>
    <name type="common">Nematode worm</name>
    <dbReference type="NCBI Taxonomy" id="13658"/>
    <lineage>
        <taxon>Eukaryota</taxon>
        <taxon>Metazoa</taxon>
        <taxon>Ecdysozoa</taxon>
        <taxon>Nematoda</taxon>
        <taxon>Enoplea</taxon>
        <taxon>Dorylaimia</taxon>
        <taxon>Mermithida</taxon>
        <taxon>Mermithoidea</taxon>
        <taxon>Mermithidae</taxon>
        <taxon>Romanomermis</taxon>
    </lineage>
</organism>
<protein>
    <submittedName>
        <fullName evidence="2">Uncharacterized protein</fullName>
    </submittedName>
</protein>
<accession>A0A915I109</accession>
<dbReference type="AlphaFoldDB" id="A0A915I109"/>
<dbReference type="Proteomes" id="UP000887565">
    <property type="component" value="Unplaced"/>
</dbReference>
<evidence type="ECO:0000313" key="1">
    <source>
        <dbReference type="Proteomes" id="UP000887565"/>
    </source>
</evidence>
<proteinExistence type="predicted"/>
<sequence length="255" mass="28236">CDSWTWAYTLVFVEPDIFVQLKNDELFVSCHISDDKNEINLDHASTLKYRTTGVPPEDIYHSTLPPMDKPTIAKGTAKKSNYLETIIKNAKMVVNMTNMSSEGAVVPTPASATGQYRKFGADRVTMDISSNHAVDSRSTSLSTEARDHSIYFAKVLAVCPTDGQLGFFMVGDLPIIPGAVVQVHDQRFHALQRPAPLLIVQIGPKNVQQGFDGCTGFAVFDHGVDQIDDHAAVFVPSFRIALRRNGELRNYEKFC</sequence>
<keyword evidence="1" id="KW-1185">Reference proteome</keyword>